<dbReference type="AlphaFoldDB" id="A0A1V6NVX7"/>
<evidence type="ECO:0000313" key="3">
    <source>
        <dbReference type="Proteomes" id="UP000191522"/>
    </source>
</evidence>
<comment type="caution">
    <text evidence="2">The sequence shown here is derived from an EMBL/GenBank/DDBJ whole genome shotgun (WGS) entry which is preliminary data.</text>
</comment>
<organism evidence="2 3">
    <name type="scientific">Penicillium decumbens</name>
    <dbReference type="NCBI Taxonomy" id="69771"/>
    <lineage>
        <taxon>Eukaryota</taxon>
        <taxon>Fungi</taxon>
        <taxon>Dikarya</taxon>
        <taxon>Ascomycota</taxon>
        <taxon>Pezizomycotina</taxon>
        <taxon>Eurotiomycetes</taxon>
        <taxon>Eurotiomycetidae</taxon>
        <taxon>Eurotiales</taxon>
        <taxon>Aspergillaceae</taxon>
        <taxon>Penicillium</taxon>
    </lineage>
</organism>
<dbReference type="PANTHER" id="PTHR33048">
    <property type="entry name" value="PTH11-LIKE INTEGRAL MEMBRANE PROTEIN (AFU_ORTHOLOGUE AFUA_5G11245)"/>
    <property type="match status" value="1"/>
</dbReference>
<protein>
    <submittedName>
        <fullName evidence="2">Uncharacterized protein</fullName>
    </submittedName>
</protein>
<feature type="region of interest" description="Disordered" evidence="1">
    <location>
        <begin position="217"/>
        <end position="292"/>
    </location>
</feature>
<keyword evidence="3" id="KW-1185">Reference proteome</keyword>
<dbReference type="InterPro" id="IPR052337">
    <property type="entry name" value="SAT4-like"/>
</dbReference>
<dbReference type="PANTHER" id="PTHR33048:SF155">
    <property type="entry name" value="INTEGRAL MEMBRANE PROTEIN"/>
    <property type="match status" value="1"/>
</dbReference>
<proteinExistence type="predicted"/>
<evidence type="ECO:0000256" key="1">
    <source>
        <dbReference type="SAM" id="MobiDB-lite"/>
    </source>
</evidence>
<evidence type="ECO:0000313" key="2">
    <source>
        <dbReference type="EMBL" id="OQD68789.1"/>
    </source>
</evidence>
<gene>
    <name evidence="2" type="ORF">PENDEC_c031G00905</name>
</gene>
<sequence>MPKASERVVGPGVVDLSLADRVQYFHYMWTPLPGDNSVVCQSPSVQTTVGFVQGGFNTIIDFFLAGVAAVELWQFFLRTLNREHHVSFWSQFRKINSTVRSRRIWQTLTLCGPLILSGAASIVKTYKLKSLGDRLDFTYNIVSFILWVKIENYSILLASCAPVARLFFRAFVDSRRDGRLAGYWSKSPSNNGENSDHSNDMELKRRRKDQWMDSATMSNWDEENPMPNWVNNERSESRVSKAQHPENPGDGVTVKTDIIVQVDDGRSTSSGGARLLPDGGEPSHGNEYRRSG</sequence>
<dbReference type="EMBL" id="MDYL01000031">
    <property type="protein sequence ID" value="OQD68789.1"/>
    <property type="molecule type" value="Genomic_DNA"/>
</dbReference>
<feature type="region of interest" description="Disordered" evidence="1">
    <location>
        <begin position="182"/>
        <end position="202"/>
    </location>
</feature>
<name>A0A1V6NVX7_PENDC</name>
<dbReference type="Proteomes" id="UP000191522">
    <property type="component" value="Unassembled WGS sequence"/>
</dbReference>
<dbReference type="OrthoDB" id="5429740at2759"/>
<reference evidence="3" key="1">
    <citation type="journal article" date="2017" name="Nat. Microbiol.">
        <title>Global analysis of biosynthetic gene clusters reveals vast potential of secondary metabolite production in Penicillium species.</title>
        <authorList>
            <person name="Nielsen J.C."/>
            <person name="Grijseels S."/>
            <person name="Prigent S."/>
            <person name="Ji B."/>
            <person name="Dainat J."/>
            <person name="Nielsen K.F."/>
            <person name="Frisvad J.C."/>
            <person name="Workman M."/>
            <person name="Nielsen J."/>
        </authorList>
    </citation>
    <scope>NUCLEOTIDE SEQUENCE [LARGE SCALE GENOMIC DNA]</scope>
    <source>
        <strain evidence="3">IBT 11843</strain>
    </source>
</reference>
<accession>A0A1V6NVX7</accession>
<dbReference type="OMA" id="CARIRKM"/>